<feature type="compositionally biased region" description="Basic and acidic residues" evidence="1">
    <location>
        <begin position="37"/>
        <end position="46"/>
    </location>
</feature>
<reference evidence="3 4" key="1">
    <citation type="journal article" date="2016" name="Mol. Biol. Evol.">
        <title>Comparative Genomics of Early-Diverging Mushroom-Forming Fungi Provides Insights into the Origins of Lignocellulose Decay Capabilities.</title>
        <authorList>
            <person name="Nagy L.G."/>
            <person name="Riley R."/>
            <person name="Tritt A."/>
            <person name="Adam C."/>
            <person name="Daum C."/>
            <person name="Floudas D."/>
            <person name="Sun H."/>
            <person name="Yadav J.S."/>
            <person name="Pangilinan J."/>
            <person name="Larsson K.H."/>
            <person name="Matsuura K."/>
            <person name="Barry K."/>
            <person name="Labutti K."/>
            <person name="Kuo R."/>
            <person name="Ohm R.A."/>
            <person name="Bhattacharya S.S."/>
            <person name="Shirouzu T."/>
            <person name="Yoshinaga Y."/>
            <person name="Martin F.M."/>
            <person name="Grigoriev I.V."/>
            <person name="Hibbett D.S."/>
        </authorList>
    </citation>
    <scope>NUCLEOTIDE SEQUENCE [LARGE SCALE GENOMIC DNA]</scope>
    <source>
        <strain evidence="3 4">L-15889</strain>
    </source>
</reference>
<evidence type="ECO:0000256" key="2">
    <source>
        <dbReference type="SAM" id="SignalP"/>
    </source>
</evidence>
<accession>A0A165PH52</accession>
<name>A0A165PH52_9APHY</name>
<dbReference type="EMBL" id="KV429069">
    <property type="protein sequence ID" value="KZT68207.1"/>
    <property type="molecule type" value="Genomic_DNA"/>
</dbReference>
<sequence>MFTSHSLVLWQLWTVSSIVLLTSHAVCAANMSSLDSRYPRADDPAKSCHTHNHTGTWSCHSSPGDSTSNPAGSDVSSNTQDMLSATTTPNVSIEPSASSTFQSTGGPRMGTSLQNSSSTPPPTSTPLQTDTCEHRLRRSPRLLC</sequence>
<feature type="signal peptide" evidence="2">
    <location>
        <begin position="1"/>
        <end position="28"/>
    </location>
</feature>
<gene>
    <name evidence="3" type="ORF">DAEQUDRAFT_344647</name>
</gene>
<organism evidence="3 4">
    <name type="scientific">Daedalea quercina L-15889</name>
    <dbReference type="NCBI Taxonomy" id="1314783"/>
    <lineage>
        <taxon>Eukaryota</taxon>
        <taxon>Fungi</taxon>
        <taxon>Dikarya</taxon>
        <taxon>Basidiomycota</taxon>
        <taxon>Agaricomycotina</taxon>
        <taxon>Agaricomycetes</taxon>
        <taxon>Polyporales</taxon>
        <taxon>Fomitopsis</taxon>
    </lineage>
</organism>
<proteinExistence type="predicted"/>
<evidence type="ECO:0000313" key="4">
    <source>
        <dbReference type="Proteomes" id="UP000076727"/>
    </source>
</evidence>
<keyword evidence="2" id="KW-0732">Signal</keyword>
<feature type="region of interest" description="Disordered" evidence="1">
    <location>
        <begin position="35"/>
        <end position="144"/>
    </location>
</feature>
<feature type="chain" id="PRO_5007864023" evidence="2">
    <location>
        <begin position="29"/>
        <end position="144"/>
    </location>
</feature>
<evidence type="ECO:0000313" key="3">
    <source>
        <dbReference type="EMBL" id="KZT68207.1"/>
    </source>
</evidence>
<dbReference type="Proteomes" id="UP000076727">
    <property type="component" value="Unassembled WGS sequence"/>
</dbReference>
<feature type="compositionally biased region" description="Polar residues" evidence="1">
    <location>
        <begin position="53"/>
        <end position="105"/>
    </location>
</feature>
<keyword evidence="4" id="KW-1185">Reference proteome</keyword>
<evidence type="ECO:0000256" key="1">
    <source>
        <dbReference type="SAM" id="MobiDB-lite"/>
    </source>
</evidence>
<dbReference type="AlphaFoldDB" id="A0A165PH52"/>
<feature type="compositionally biased region" description="Basic residues" evidence="1">
    <location>
        <begin position="135"/>
        <end position="144"/>
    </location>
</feature>
<protein>
    <submittedName>
        <fullName evidence="3">Uncharacterized protein</fullName>
    </submittedName>
</protein>